<evidence type="ECO:0000313" key="3">
    <source>
        <dbReference type="Proteomes" id="UP000799778"/>
    </source>
</evidence>
<protein>
    <recommendedName>
        <fullName evidence="4">Secreted protein</fullName>
    </recommendedName>
</protein>
<dbReference type="Proteomes" id="UP000799778">
    <property type="component" value="Unassembled WGS sequence"/>
</dbReference>
<sequence length="70" mass="8395">MLDRDLSLLLYLSFHSLSVRCTVVASLDLFRIINVRVRETPEMRLPSQTWSCRSRRVLFPPVHLFRHERQ</sequence>
<keyword evidence="3" id="KW-1185">Reference proteome</keyword>
<feature type="signal peptide" evidence="1">
    <location>
        <begin position="1"/>
        <end position="21"/>
    </location>
</feature>
<evidence type="ECO:0000313" key="2">
    <source>
        <dbReference type="EMBL" id="KAF2008504.1"/>
    </source>
</evidence>
<dbReference type="RefSeq" id="XP_033376843.1">
    <property type="nucleotide sequence ID" value="XM_033534859.1"/>
</dbReference>
<gene>
    <name evidence="2" type="ORF">BU24DRAFT_97640</name>
</gene>
<proteinExistence type="predicted"/>
<reference evidence="2" key="1">
    <citation type="journal article" date="2020" name="Stud. Mycol.">
        <title>101 Dothideomycetes genomes: a test case for predicting lifestyles and emergence of pathogens.</title>
        <authorList>
            <person name="Haridas S."/>
            <person name="Albert R."/>
            <person name="Binder M."/>
            <person name="Bloem J."/>
            <person name="Labutti K."/>
            <person name="Salamov A."/>
            <person name="Andreopoulos B."/>
            <person name="Baker S."/>
            <person name="Barry K."/>
            <person name="Bills G."/>
            <person name="Bluhm B."/>
            <person name="Cannon C."/>
            <person name="Castanera R."/>
            <person name="Culley D."/>
            <person name="Daum C."/>
            <person name="Ezra D."/>
            <person name="Gonzalez J."/>
            <person name="Henrissat B."/>
            <person name="Kuo A."/>
            <person name="Liang C."/>
            <person name="Lipzen A."/>
            <person name="Lutzoni F."/>
            <person name="Magnuson J."/>
            <person name="Mondo S."/>
            <person name="Nolan M."/>
            <person name="Ohm R."/>
            <person name="Pangilinan J."/>
            <person name="Park H.-J."/>
            <person name="Ramirez L."/>
            <person name="Alfaro M."/>
            <person name="Sun H."/>
            <person name="Tritt A."/>
            <person name="Yoshinaga Y."/>
            <person name="Zwiers L.-H."/>
            <person name="Turgeon B."/>
            <person name="Goodwin S."/>
            <person name="Spatafora J."/>
            <person name="Crous P."/>
            <person name="Grigoriev I."/>
        </authorList>
    </citation>
    <scope>NUCLEOTIDE SEQUENCE</scope>
    <source>
        <strain evidence="2">CBS 175.79</strain>
    </source>
</reference>
<evidence type="ECO:0000256" key="1">
    <source>
        <dbReference type="SAM" id="SignalP"/>
    </source>
</evidence>
<dbReference type="GeneID" id="54292256"/>
<dbReference type="EMBL" id="ML978083">
    <property type="protein sequence ID" value="KAF2008504.1"/>
    <property type="molecule type" value="Genomic_DNA"/>
</dbReference>
<keyword evidence="1" id="KW-0732">Signal</keyword>
<dbReference type="AlphaFoldDB" id="A0A6A5X6U7"/>
<name>A0A6A5X6U7_9PLEO</name>
<evidence type="ECO:0008006" key="4">
    <source>
        <dbReference type="Google" id="ProtNLM"/>
    </source>
</evidence>
<accession>A0A6A5X6U7</accession>
<feature type="chain" id="PRO_5025537510" description="Secreted protein" evidence="1">
    <location>
        <begin position="22"/>
        <end position="70"/>
    </location>
</feature>
<organism evidence="2 3">
    <name type="scientific">Aaosphaeria arxii CBS 175.79</name>
    <dbReference type="NCBI Taxonomy" id="1450172"/>
    <lineage>
        <taxon>Eukaryota</taxon>
        <taxon>Fungi</taxon>
        <taxon>Dikarya</taxon>
        <taxon>Ascomycota</taxon>
        <taxon>Pezizomycotina</taxon>
        <taxon>Dothideomycetes</taxon>
        <taxon>Pleosporomycetidae</taxon>
        <taxon>Pleosporales</taxon>
        <taxon>Pleosporales incertae sedis</taxon>
        <taxon>Aaosphaeria</taxon>
    </lineage>
</organism>